<keyword evidence="3" id="KW-1185">Reference proteome</keyword>
<keyword evidence="1" id="KW-0812">Transmembrane</keyword>
<dbReference type="Proteomes" id="UP000789901">
    <property type="component" value="Unassembled WGS sequence"/>
</dbReference>
<gene>
    <name evidence="2" type="ORF">GMARGA_LOCUS29856</name>
</gene>
<evidence type="ECO:0000313" key="3">
    <source>
        <dbReference type="Proteomes" id="UP000789901"/>
    </source>
</evidence>
<keyword evidence="1" id="KW-1133">Transmembrane helix</keyword>
<protein>
    <submittedName>
        <fullName evidence="2">9940_t:CDS:1</fullName>
    </submittedName>
</protein>
<evidence type="ECO:0000313" key="2">
    <source>
        <dbReference type="EMBL" id="CAG8828958.1"/>
    </source>
</evidence>
<feature type="non-terminal residue" evidence="2">
    <location>
        <position position="73"/>
    </location>
</feature>
<evidence type="ECO:0000256" key="1">
    <source>
        <dbReference type="SAM" id="Phobius"/>
    </source>
</evidence>
<feature type="transmembrane region" description="Helical" evidence="1">
    <location>
        <begin position="6"/>
        <end position="25"/>
    </location>
</feature>
<sequence>MELANQNWPLVMKLAITAMAIVIVISKSRSKIKIETNIEGLSKLYKKVQDENRSNTALMKEDLKQMLSILRLM</sequence>
<reference evidence="2 3" key="1">
    <citation type="submission" date="2021-06" db="EMBL/GenBank/DDBJ databases">
        <authorList>
            <person name="Kallberg Y."/>
            <person name="Tangrot J."/>
            <person name="Rosling A."/>
        </authorList>
    </citation>
    <scope>NUCLEOTIDE SEQUENCE [LARGE SCALE GENOMIC DNA]</scope>
    <source>
        <strain evidence="2 3">120-4 pot B 10/14</strain>
    </source>
</reference>
<name>A0ABN7WEJ7_GIGMA</name>
<organism evidence="2 3">
    <name type="scientific">Gigaspora margarita</name>
    <dbReference type="NCBI Taxonomy" id="4874"/>
    <lineage>
        <taxon>Eukaryota</taxon>
        <taxon>Fungi</taxon>
        <taxon>Fungi incertae sedis</taxon>
        <taxon>Mucoromycota</taxon>
        <taxon>Glomeromycotina</taxon>
        <taxon>Glomeromycetes</taxon>
        <taxon>Diversisporales</taxon>
        <taxon>Gigasporaceae</taxon>
        <taxon>Gigaspora</taxon>
    </lineage>
</organism>
<dbReference type="EMBL" id="CAJVQB010040924">
    <property type="protein sequence ID" value="CAG8828958.1"/>
    <property type="molecule type" value="Genomic_DNA"/>
</dbReference>
<proteinExistence type="predicted"/>
<accession>A0ABN7WEJ7</accession>
<keyword evidence="1" id="KW-0472">Membrane</keyword>
<comment type="caution">
    <text evidence="2">The sequence shown here is derived from an EMBL/GenBank/DDBJ whole genome shotgun (WGS) entry which is preliminary data.</text>
</comment>